<evidence type="ECO:0000256" key="4">
    <source>
        <dbReference type="ARBA" id="ARBA00005336"/>
    </source>
</evidence>
<dbReference type="GO" id="GO:0005576">
    <property type="term" value="C:extracellular region"/>
    <property type="evidence" value="ECO:0007669"/>
    <property type="project" value="UniProtKB-SubCell"/>
</dbReference>
<keyword evidence="10" id="KW-0325">Glycoprotein</keyword>
<comment type="catalytic activity">
    <reaction evidence="1">
        <text>Hydrolysis of terminal, non-reducing beta-D-glucosyl residues with release of beta-D-glucose.</text>
        <dbReference type="EC" id="3.2.1.21"/>
    </reaction>
</comment>
<evidence type="ECO:0000256" key="2">
    <source>
        <dbReference type="ARBA" id="ARBA00004613"/>
    </source>
</evidence>
<comment type="subcellular location">
    <subcellularLocation>
        <location evidence="2">Secreted</location>
    </subcellularLocation>
</comment>
<evidence type="ECO:0000256" key="15">
    <source>
        <dbReference type="ARBA" id="ARBA00039579"/>
    </source>
</evidence>
<dbReference type="GO" id="GO:0009251">
    <property type="term" value="P:glucan catabolic process"/>
    <property type="evidence" value="ECO:0007669"/>
    <property type="project" value="TreeGrafter"/>
</dbReference>
<protein>
    <recommendedName>
        <fullName evidence="15">Probable beta-glucosidase G</fullName>
        <ecNumber evidence="5">3.2.1.21</ecNumber>
    </recommendedName>
    <alternativeName>
        <fullName evidence="16">Beta-D-glucoside glucohydrolase G</fullName>
    </alternativeName>
    <alternativeName>
        <fullName evidence="17">Cellobiase G</fullName>
    </alternativeName>
    <alternativeName>
        <fullName evidence="18">Gentiobiase G</fullName>
    </alternativeName>
</protein>
<proteinExistence type="inferred from homology"/>
<keyword evidence="13" id="KW-0624">Polysaccharide degradation</keyword>
<evidence type="ECO:0000256" key="7">
    <source>
        <dbReference type="ARBA" id="ARBA00022679"/>
    </source>
</evidence>
<evidence type="ECO:0000256" key="18">
    <source>
        <dbReference type="ARBA" id="ARBA00041808"/>
    </source>
</evidence>
<feature type="compositionally biased region" description="Low complexity" evidence="19">
    <location>
        <begin position="585"/>
        <end position="599"/>
    </location>
</feature>
<comment type="caution">
    <text evidence="21">The sequence shown here is derived from an EMBL/GenBank/DDBJ whole genome shotgun (WGS) entry which is preliminary data.</text>
</comment>
<dbReference type="GO" id="GO:0016906">
    <property type="term" value="F:sterol 3-beta-glucosyltransferase activity"/>
    <property type="evidence" value="ECO:0007669"/>
    <property type="project" value="UniProtKB-ARBA"/>
</dbReference>
<dbReference type="Pfam" id="PF00933">
    <property type="entry name" value="Glyco_hydro_3"/>
    <property type="match status" value="1"/>
</dbReference>
<dbReference type="OrthoDB" id="416222at2759"/>
<feature type="region of interest" description="Disordered" evidence="19">
    <location>
        <begin position="576"/>
        <end position="687"/>
    </location>
</feature>
<dbReference type="Proteomes" id="UP000325902">
    <property type="component" value="Unassembled WGS sequence"/>
</dbReference>
<dbReference type="InterPro" id="IPR002213">
    <property type="entry name" value="UDP_glucos_trans"/>
</dbReference>
<keyword evidence="6" id="KW-0964">Secreted</keyword>
<dbReference type="GO" id="GO:0008422">
    <property type="term" value="F:beta-glucosidase activity"/>
    <property type="evidence" value="ECO:0007669"/>
    <property type="project" value="UniProtKB-EC"/>
</dbReference>
<evidence type="ECO:0000256" key="6">
    <source>
        <dbReference type="ARBA" id="ARBA00022525"/>
    </source>
</evidence>
<evidence type="ECO:0000256" key="17">
    <source>
        <dbReference type="ARBA" id="ARBA00041601"/>
    </source>
</evidence>
<dbReference type="SUPFAM" id="SSF52279">
    <property type="entry name" value="Beta-D-glucan exohydrolase, C-terminal domain"/>
    <property type="match status" value="1"/>
</dbReference>
<dbReference type="EC" id="3.2.1.21" evidence="5"/>
<dbReference type="InterPro" id="IPR002772">
    <property type="entry name" value="Glyco_hydro_3_C"/>
</dbReference>
<evidence type="ECO:0000313" key="21">
    <source>
        <dbReference type="EMBL" id="KAB2570223.1"/>
    </source>
</evidence>
<evidence type="ECO:0000256" key="9">
    <source>
        <dbReference type="ARBA" id="ARBA00022801"/>
    </source>
</evidence>
<evidence type="ECO:0000256" key="14">
    <source>
        <dbReference type="ARBA" id="ARBA00024983"/>
    </source>
</evidence>
<dbReference type="PRINTS" id="PR00133">
    <property type="entry name" value="GLHYDRLASE3"/>
</dbReference>
<feature type="compositionally biased region" description="Low complexity" evidence="19">
    <location>
        <begin position="623"/>
        <end position="639"/>
    </location>
</feature>
<organism evidence="21 22">
    <name type="scientific">Lasiodiplodia theobromae</name>
    <dbReference type="NCBI Taxonomy" id="45133"/>
    <lineage>
        <taxon>Eukaryota</taxon>
        <taxon>Fungi</taxon>
        <taxon>Dikarya</taxon>
        <taxon>Ascomycota</taxon>
        <taxon>Pezizomycotina</taxon>
        <taxon>Dothideomycetes</taxon>
        <taxon>Dothideomycetes incertae sedis</taxon>
        <taxon>Botryosphaeriales</taxon>
        <taxon>Botryosphaeriaceae</taxon>
        <taxon>Lasiodiplodia</taxon>
    </lineage>
</organism>
<keyword evidence="11" id="KW-0119">Carbohydrate metabolism</keyword>
<keyword evidence="7" id="KW-0808">Transferase</keyword>
<keyword evidence="22" id="KW-1185">Reference proteome</keyword>
<keyword evidence="9" id="KW-0378">Hydrolase</keyword>
<dbReference type="Gene3D" id="2.60.40.10">
    <property type="entry name" value="Immunoglobulins"/>
    <property type="match status" value="1"/>
</dbReference>
<comment type="pathway">
    <text evidence="3">Glycan metabolism; cellulose degradation.</text>
</comment>
<comment type="function">
    <text evidence="14">Beta-glucosidases are one of a number of cellulolytic enzymes involved in the degradation of cellulosic biomass. Catalyzes the last step releasing glucose from the inhibitory cellobiose.</text>
</comment>
<dbReference type="InterPro" id="IPR026891">
    <property type="entry name" value="Fn3-like"/>
</dbReference>
<sequence>MLLDCTNLLPDDGRINVDLDSKAARTLSRLILQPPKDLPDAVPDYHILKGDWKLPLNIVVQVVGSRGDVQPFIALGNELQKHGHRVRLATHNVFEDFVRKSGLEFYPIGGDPTELMAYMVKNPGLIPNMKSLRGGDIQKKRVMVKEMLEGCWLSCIEPDTKTQEPFVADAIIANPPSFAHIHCAEALGIPVHLMFTMPWTSTKAFPHPLANIKCSTIDESTQNFLSYGIVEWLTWQGLGDIINKWRHDLDLDPVPATEGPLLAETLKIPFTYCWSPALVPKPADWSHHIDVCGFFFRSPPAYQPPPDLAAFLRSGPPPVYIGFGSIVLDDPQRFSATILSAVRTTGVRAIISRGWSKLDGAASDPNDNVLFLGDCPHEWLFQHVAAVVHHGGAGTTACGLLNARPTTIVPFFGDQPFWGQMVAAAGAGPVPIPHRLLDSTNLAEAISYCLTPQAAAAARGIAEQMRAEAGVERAVEAFHANLPLERMKCDVFPDKPACWRVKKKDGVCKLSKVAAEVLVSEGGLDRKKLKIYASKPIVIENRRWDPITGDASSALGWGSDMAVATADLFVKPYQEYRRSRPESHPTPSSPSAAAEAPRAITNATEDSESTEKHALLLQGQPARSSATDSSRALDSSSSTGDDHHQHGSRNYSVSSSSARSDHSCIDDAAAASQSPKNKGRGAAASNAAVASGKSVGRWVGTYTKGVFLDVPLAVAEGMRQTPALYGERVHDYGRITGWKSGAAFAAKNFGVGLAEGLTDVFVQPVKGGRKEGAVGVVKGLGKGSVGMLAKMGSAGLGVLAYTGQGIYKTNTTGSGGWQNALAKADEFVSLLNLTEKVAMVTGSSEYSCIGNIAPIERLNFTGLCLQDGPAGDRLGDLTSTFPAGLTTAATWDKELMKQRGYALGTEFKGKGAHIHLGPSTGALGRNPLAGRSWEGFSPDPYLSGIAMNASVSGVQEAGAQACAKHFVGNEQETQRTRTVLADGTVVEAVSSNIDDRTMHELYMWPFANAIKAGVASVMCSYNRVNQTYACESSKMLNGLLKGELGFQGYVMSDFYAVHSGVRSIEAGLDLNMPGSWDEVTFDASYWGANLTTAVQNGTIPESRLDDMIRRLMTPYFALGQDDYPSVDPTSLSVLATTYGVKLPGTFPPARDVRGDHGTLIRHLAAAGTVLLKNVNATLPLRTPLNIGVYGNDAADVTAGLFYPGTTDAAASPFGFDMGTLTVGGGSGTGRSTYVVAPLDAIKQRAAAYGARVQYVLDNELLAADYFRAIYPDPDVCIVFVKAWAKEGADRTTFANDWDGDRVVANVAARCPNTVVVNHAGGVTTMPWAENENVTAILNAYYPGQESGNAIVDVLFGDVNPSARLPHTIPKKAEDYDFPVVNLTGTAKANDSEAWQADFEEGLLIDYRHFDAKNITPLYEFGFGLSYTEFEITAPLEVAGVAANTTRVSSFPPAASSVQPGGNPALWEPVLTASTTVQNTGERAGATVVQLYLSMPSGSVPEGTPLRVLRGFEKVQLEPGASEKVEFHLLRRDVSFWNVEAQEWEIPTGETMLSVGFSSRDLKDTVVVELV</sequence>
<evidence type="ECO:0000259" key="20">
    <source>
        <dbReference type="SMART" id="SM01217"/>
    </source>
</evidence>
<feature type="compositionally biased region" description="Low complexity" evidence="19">
    <location>
        <begin position="648"/>
        <end position="658"/>
    </location>
</feature>
<dbReference type="SUPFAM" id="SSF51445">
    <property type="entry name" value="(Trans)glycosidases"/>
    <property type="match status" value="1"/>
</dbReference>
<dbReference type="FunFam" id="3.20.20.300:FF:000002">
    <property type="entry name" value="Probable beta-glucosidase"/>
    <property type="match status" value="1"/>
</dbReference>
<dbReference type="Gene3D" id="3.40.50.2000">
    <property type="entry name" value="Glycogen Phosphorylase B"/>
    <property type="match status" value="2"/>
</dbReference>
<keyword evidence="12" id="KW-0326">Glycosidase</keyword>
<dbReference type="Pfam" id="PF03033">
    <property type="entry name" value="Glyco_transf_28"/>
    <property type="match status" value="1"/>
</dbReference>
<dbReference type="Pfam" id="PF14310">
    <property type="entry name" value="Fn3-like"/>
    <property type="match status" value="1"/>
</dbReference>
<dbReference type="FunFam" id="3.40.50.2000:FF:000009">
    <property type="entry name" value="Sterol 3-beta-glucosyltransferase UGT80A2"/>
    <property type="match status" value="1"/>
</dbReference>
<dbReference type="InterPro" id="IPR017853">
    <property type="entry name" value="GH"/>
</dbReference>
<evidence type="ECO:0000256" key="13">
    <source>
        <dbReference type="ARBA" id="ARBA00023326"/>
    </source>
</evidence>
<dbReference type="Gene3D" id="3.20.20.300">
    <property type="entry name" value="Glycoside hydrolase, family 3, N-terminal domain"/>
    <property type="match status" value="1"/>
</dbReference>
<dbReference type="PANTHER" id="PTHR42715:SF12">
    <property type="entry name" value="BETA-GLUCOSIDASE G-RELATED"/>
    <property type="match status" value="1"/>
</dbReference>
<keyword evidence="8" id="KW-0732">Signal</keyword>
<dbReference type="InterPro" id="IPR013783">
    <property type="entry name" value="Ig-like_fold"/>
</dbReference>
<reference evidence="21 22" key="1">
    <citation type="journal article" date="2019" name="Sci. Rep.">
        <title>A multi-omics analysis of the grapevine pathogen Lasiodiplodia theobromae reveals that temperature affects the expression of virulence- and pathogenicity-related genes.</title>
        <authorList>
            <person name="Felix C."/>
            <person name="Meneses R."/>
            <person name="Goncalves M.F.M."/>
            <person name="Tilleman L."/>
            <person name="Duarte A.S."/>
            <person name="Jorrin-Novo J.V."/>
            <person name="Van de Peer Y."/>
            <person name="Deforce D."/>
            <person name="Van Nieuwerburgh F."/>
            <person name="Esteves A.C."/>
            <person name="Alves A."/>
        </authorList>
    </citation>
    <scope>NUCLEOTIDE SEQUENCE [LARGE SCALE GENOMIC DNA]</scope>
    <source>
        <strain evidence="21 22">LA-SOL3</strain>
    </source>
</reference>
<dbReference type="InterPro" id="IPR036962">
    <property type="entry name" value="Glyco_hydro_3_N_sf"/>
</dbReference>
<dbReference type="InterPro" id="IPR010610">
    <property type="entry name" value="EryCIII-like_C"/>
</dbReference>
<evidence type="ECO:0000256" key="10">
    <source>
        <dbReference type="ARBA" id="ARBA00023180"/>
    </source>
</evidence>
<name>A0A5N5CXZ1_9PEZI</name>
<evidence type="ECO:0000256" key="8">
    <source>
        <dbReference type="ARBA" id="ARBA00022729"/>
    </source>
</evidence>
<dbReference type="InterPro" id="IPR001764">
    <property type="entry name" value="Glyco_hydro_3_N"/>
</dbReference>
<dbReference type="SUPFAM" id="SSF53756">
    <property type="entry name" value="UDP-Glycosyltransferase/glycogen phosphorylase"/>
    <property type="match status" value="1"/>
</dbReference>
<comment type="similarity">
    <text evidence="4">Belongs to the glycosyl hydrolase 3 family.</text>
</comment>
<feature type="domain" description="Fibronectin type III-like" evidence="20">
    <location>
        <begin position="1486"/>
        <end position="1558"/>
    </location>
</feature>
<dbReference type="InterPro" id="IPR050288">
    <property type="entry name" value="Cellulose_deg_GH3"/>
</dbReference>
<dbReference type="EMBL" id="VCHE01000146">
    <property type="protein sequence ID" value="KAB2570223.1"/>
    <property type="molecule type" value="Genomic_DNA"/>
</dbReference>
<dbReference type="Gene3D" id="3.40.50.1700">
    <property type="entry name" value="Glycoside hydrolase family 3 C-terminal domain"/>
    <property type="match status" value="1"/>
</dbReference>
<gene>
    <name evidence="21" type="primary">bglG_1</name>
    <name evidence="21" type="ORF">DBV05_g11102</name>
</gene>
<dbReference type="Pfam" id="PF01915">
    <property type="entry name" value="Glyco_hydro_3_C"/>
    <property type="match status" value="1"/>
</dbReference>
<dbReference type="Pfam" id="PF06722">
    <property type="entry name" value="EryCIII-like_C"/>
    <property type="match status" value="1"/>
</dbReference>
<dbReference type="PANTHER" id="PTHR42715">
    <property type="entry name" value="BETA-GLUCOSIDASE"/>
    <property type="match status" value="1"/>
</dbReference>
<dbReference type="InterPro" id="IPR004276">
    <property type="entry name" value="GlycoTrans_28_N"/>
</dbReference>
<dbReference type="FunFam" id="3.40.50.2000:FF:000100">
    <property type="entry name" value="Glycosyltransferase family 1 protein"/>
    <property type="match status" value="1"/>
</dbReference>
<evidence type="ECO:0000256" key="16">
    <source>
        <dbReference type="ARBA" id="ARBA00041276"/>
    </source>
</evidence>
<evidence type="ECO:0000256" key="5">
    <source>
        <dbReference type="ARBA" id="ARBA00012744"/>
    </source>
</evidence>
<dbReference type="CDD" id="cd03784">
    <property type="entry name" value="GT1_Gtf-like"/>
    <property type="match status" value="1"/>
</dbReference>
<evidence type="ECO:0000256" key="1">
    <source>
        <dbReference type="ARBA" id="ARBA00000448"/>
    </source>
</evidence>
<evidence type="ECO:0000256" key="12">
    <source>
        <dbReference type="ARBA" id="ARBA00023295"/>
    </source>
</evidence>
<dbReference type="SMART" id="SM01217">
    <property type="entry name" value="Fn3_like"/>
    <property type="match status" value="1"/>
</dbReference>
<evidence type="ECO:0000313" key="22">
    <source>
        <dbReference type="Proteomes" id="UP000325902"/>
    </source>
</evidence>
<evidence type="ECO:0000256" key="3">
    <source>
        <dbReference type="ARBA" id="ARBA00004987"/>
    </source>
</evidence>
<evidence type="ECO:0000256" key="11">
    <source>
        <dbReference type="ARBA" id="ARBA00023277"/>
    </source>
</evidence>
<dbReference type="InterPro" id="IPR036881">
    <property type="entry name" value="Glyco_hydro_3_C_sf"/>
</dbReference>
<accession>A0A5N5CXZ1</accession>
<evidence type="ECO:0000256" key="19">
    <source>
        <dbReference type="SAM" id="MobiDB-lite"/>
    </source>
</evidence>